<dbReference type="OrthoDB" id="3145912at2759"/>
<dbReference type="Proteomes" id="UP000623467">
    <property type="component" value="Unassembled WGS sequence"/>
</dbReference>
<evidence type="ECO:0000313" key="1">
    <source>
        <dbReference type="EMBL" id="KAF7378166.1"/>
    </source>
</evidence>
<proteinExistence type="predicted"/>
<accession>A0A8H6ZJP8</accession>
<comment type="caution">
    <text evidence="1">The sequence shown here is derived from an EMBL/GenBank/DDBJ whole genome shotgun (WGS) entry which is preliminary data.</text>
</comment>
<organism evidence="1 2">
    <name type="scientific">Mycena sanguinolenta</name>
    <dbReference type="NCBI Taxonomy" id="230812"/>
    <lineage>
        <taxon>Eukaryota</taxon>
        <taxon>Fungi</taxon>
        <taxon>Dikarya</taxon>
        <taxon>Basidiomycota</taxon>
        <taxon>Agaricomycotina</taxon>
        <taxon>Agaricomycetes</taxon>
        <taxon>Agaricomycetidae</taxon>
        <taxon>Agaricales</taxon>
        <taxon>Marasmiineae</taxon>
        <taxon>Mycenaceae</taxon>
        <taxon>Mycena</taxon>
    </lineage>
</organism>
<reference evidence="1" key="1">
    <citation type="submission" date="2020-05" db="EMBL/GenBank/DDBJ databases">
        <title>Mycena genomes resolve the evolution of fungal bioluminescence.</title>
        <authorList>
            <person name="Tsai I.J."/>
        </authorList>
    </citation>
    <scope>NUCLEOTIDE SEQUENCE</scope>
    <source>
        <strain evidence="1">160909Yilan</strain>
    </source>
</reference>
<dbReference type="AlphaFoldDB" id="A0A8H6ZJP8"/>
<evidence type="ECO:0008006" key="3">
    <source>
        <dbReference type="Google" id="ProtNLM"/>
    </source>
</evidence>
<keyword evidence="2" id="KW-1185">Reference proteome</keyword>
<gene>
    <name evidence="1" type="ORF">MSAN_00241100</name>
</gene>
<evidence type="ECO:0000313" key="2">
    <source>
        <dbReference type="Proteomes" id="UP000623467"/>
    </source>
</evidence>
<sequence>MVSSENPVLPLELERETFELAAFLYPECMLTLVLVAQRVRTWIHPMLFRTFSIHDGTRTGFSRLSLSTVAKLVKFDPLALDYTRNVCFNNVNIPGVAADFIYRCDRIVNLAFIGRIEIQYPEIILEDHPLERLCFSLTTFKNLFPFPDPFDGGHALFSCLTHLDIMDYRIDGWLTWSGLAQMPRLTHLSSIYASMTAPIVQGILKHCKRLEVLVFMYDSQARLEGAQAALQLTDDPRFVMLVVEDRLADWEAGTRGRRRPLGRG</sequence>
<protein>
    <recommendedName>
        <fullName evidence="3">F-box domain-containing protein</fullName>
    </recommendedName>
</protein>
<dbReference type="EMBL" id="JACAZH010000001">
    <property type="protein sequence ID" value="KAF7378166.1"/>
    <property type="molecule type" value="Genomic_DNA"/>
</dbReference>
<name>A0A8H6ZJP8_9AGAR</name>